<dbReference type="Proteomes" id="UP000095647">
    <property type="component" value="Unassembled WGS sequence"/>
</dbReference>
<accession>A0A173WNH6</accession>
<name>A0A173WNH6_BIFAD</name>
<dbReference type="InterPro" id="IPR010982">
    <property type="entry name" value="Lambda_DNA-bd_dom_sf"/>
</dbReference>
<dbReference type="AlphaFoldDB" id="A0A173WNH6"/>
<dbReference type="RefSeq" id="WP_055680074.1">
    <property type="nucleotide sequence ID" value="NZ_CYYI01000001.1"/>
</dbReference>
<dbReference type="Gene3D" id="1.10.260.40">
    <property type="entry name" value="lambda repressor-like DNA-binding domains"/>
    <property type="match status" value="1"/>
</dbReference>
<dbReference type="GO" id="GO:0003677">
    <property type="term" value="F:DNA binding"/>
    <property type="evidence" value="ECO:0007669"/>
    <property type="project" value="InterPro"/>
</dbReference>
<organism evidence="1 2">
    <name type="scientific">Bifidobacterium adolescentis</name>
    <dbReference type="NCBI Taxonomy" id="1680"/>
    <lineage>
        <taxon>Bacteria</taxon>
        <taxon>Bacillati</taxon>
        <taxon>Actinomycetota</taxon>
        <taxon>Actinomycetes</taxon>
        <taxon>Bifidobacteriales</taxon>
        <taxon>Bifidobacteriaceae</taxon>
        <taxon>Bifidobacterium</taxon>
    </lineage>
</organism>
<dbReference type="EMBL" id="CYYI01000001">
    <property type="protein sequence ID" value="CUN41109.1"/>
    <property type="molecule type" value="Genomic_DNA"/>
</dbReference>
<dbReference type="SUPFAM" id="SSF47413">
    <property type="entry name" value="lambda repressor-like DNA-binding domains"/>
    <property type="match status" value="1"/>
</dbReference>
<reference evidence="1 2" key="1">
    <citation type="submission" date="2015-09" db="EMBL/GenBank/DDBJ databases">
        <authorList>
            <consortium name="Pathogen Informatics"/>
        </authorList>
    </citation>
    <scope>NUCLEOTIDE SEQUENCE [LARGE SCALE GENOMIC DNA]</scope>
    <source>
        <strain evidence="1 2">2789STDY5608824</strain>
    </source>
</reference>
<proteinExistence type="predicted"/>
<sequence>MAEVVDGLTWTRSKPDLRMYREMFGMSTAEFGRLAAVDGRTVRAWENPREWVPDRTAWMAAESLWRDAERMASGLVPEAGEGPVVLPYGSGASTPACVASRIAAGRLSAAGRPWDASFPRPDGPDCGKARFRLMTDMLHLGGEKGSVLFGVTRQTVFAWRHPRMRDSVPSPAAFDAVGERWSAMVARASELAGMMSAAADRAAADGRRRMAPPLTFYRLRSDWEAWHGPDDGGWRSEDCSVWLAAVLLHDMGLEPSVVYAEADPVAMF</sequence>
<protein>
    <submittedName>
        <fullName evidence="1">Uncharacterized protein</fullName>
    </submittedName>
</protein>
<evidence type="ECO:0000313" key="2">
    <source>
        <dbReference type="Proteomes" id="UP000095647"/>
    </source>
</evidence>
<gene>
    <name evidence="1" type="ORF">ERS852382_00322</name>
</gene>
<evidence type="ECO:0000313" key="1">
    <source>
        <dbReference type="EMBL" id="CUN41109.1"/>
    </source>
</evidence>